<gene>
    <name evidence="8" type="ORF">DGAL_LOCUS15283</name>
</gene>
<dbReference type="PROSITE" id="PS50089">
    <property type="entry name" value="ZF_RING_2"/>
    <property type="match status" value="1"/>
</dbReference>
<keyword evidence="9" id="KW-1185">Reference proteome</keyword>
<feature type="compositionally biased region" description="Polar residues" evidence="6">
    <location>
        <begin position="275"/>
        <end position="288"/>
    </location>
</feature>
<keyword evidence="5" id="KW-0175">Coiled coil</keyword>
<dbReference type="InterPro" id="IPR001841">
    <property type="entry name" value="Znf_RING"/>
</dbReference>
<dbReference type="PROSITE" id="PS00518">
    <property type="entry name" value="ZF_RING_1"/>
    <property type="match status" value="1"/>
</dbReference>
<evidence type="ECO:0000313" key="8">
    <source>
        <dbReference type="EMBL" id="CAH0111633.1"/>
    </source>
</evidence>
<evidence type="ECO:0000259" key="7">
    <source>
        <dbReference type="PROSITE" id="PS50089"/>
    </source>
</evidence>
<evidence type="ECO:0000256" key="3">
    <source>
        <dbReference type="ARBA" id="ARBA00022833"/>
    </source>
</evidence>
<feature type="coiled-coil region" evidence="5">
    <location>
        <begin position="101"/>
        <end position="128"/>
    </location>
</feature>
<evidence type="ECO:0000313" key="9">
    <source>
        <dbReference type="Proteomes" id="UP000789390"/>
    </source>
</evidence>
<name>A0A8J2S2M9_9CRUS</name>
<keyword evidence="3" id="KW-0862">Zinc</keyword>
<comment type="caution">
    <text evidence="8">The sequence shown here is derived from an EMBL/GenBank/DDBJ whole genome shotgun (WGS) entry which is preliminary data.</text>
</comment>
<protein>
    <recommendedName>
        <fullName evidence="7">RING-type domain-containing protein</fullName>
    </recommendedName>
</protein>
<dbReference type="SUPFAM" id="SSF57850">
    <property type="entry name" value="RING/U-box"/>
    <property type="match status" value="1"/>
</dbReference>
<dbReference type="Gene3D" id="3.30.40.10">
    <property type="entry name" value="Zinc/RING finger domain, C3HC4 (zinc finger)"/>
    <property type="match status" value="1"/>
</dbReference>
<dbReference type="PANTHER" id="PTHR25464:SF2">
    <property type="entry name" value="RING-TYPE DOMAIN-CONTAINING PROTEIN"/>
    <property type="match status" value="1"/>
</dbReference>
<sequence length="848" mass="95531">MWRVCQTILMLKFKENKNEELPKPIEVVTYPVAVSWCLTCGSAEKLGCAPSGHSSVDMTADTIRSLEGLLKLKEEILKMKDIGTTQLAMAIEERLKVQEQLSLILKSIQHSEEEIKKLQDENNFQMIEMVSVLERSGSNDGGVQDVPAKKELFFSELMSLVDGSTTEDTPETLKQKMQKSIELYEKNFNEASAIGSEYEFRKKVKIGIRLFDENDRRIPTVPFLENGFRCQPFSPALKGSQIRQDSLLVSHAVFSLLKNQKFEFGVESRNETVPCEQQPSPVNPQFVQSSEIPPSLPPSSANKFVLDNSSVFILRMFKSGSPKGEIVIRPELMFEHRDFMQKLGDYCFRTQKIFCNTIDKAVAGVYVGFPMCSANFQPAVPSMTRLDPAKTLSKETSHSHVLLANQVRIALVKTSSDKVTGWTFVFPLKDFQHPKFDVHVKPFMGSQLFGRVASHHMMETVTQLSLTKKTERTGYTITLEGREDMATANVTNDLEHFLNCGVCFCEFDDDTRKPKFLQCAHTVCLKCLQEICQLGSITCPFCRQTFFNSHTASLPNNSYALRMIAFKEEREKLKEQGAPSLQSIGNQEIEKLTAVLEKRKKVEGQMELIIKSITAVGDEMKKLQEENHLEMAQLISVIELSPAKATKNASSFPLASAPTFSIPNPFLINNNVVQPSRSYVFILKVTNLNVPVGQIRIRPVPKFHPEFVQKLGEFCHRSPNKFSSTLNKAQSGVFVSISMNHGQFRSTLGLVNQAYRITALKFGEVGLIGKNKLVIGYPSFTEWNFFFPLNPVNYQQKMVISSTAAELFGHIIDTSIHSPAIEAMIEMSKSKKDERGQFKITIESKYDS</sequence>
<proteinExistence type="predicted"/>
<dbReference type="SMART" id="SM00184">
    <property type="entry name" value="RING"/>
    <property type="match status" value="1"/>
</dbReference>
<dbReference type="Proteomes" id="UP000789390">
    <property type="component" value="Unassembled WGS sequence"/>
</dbReference>
<evidence type="ECO:0000256" key="5">
    <source>
        <dbReference type="SAM" id="Coils"/>
    </source>
</evidence>
<evidence type="ECO:0000256" key="2">
    <source>
        <dbReference type="ARBA" id="ARBA00022771"/>
    </source>
</evidence>
<reference evidence="8" key="1">
    <citation type="submission" date="2021-11" db="EMBL/GenBank/DDBJ databases">
        <authorList>
            <person name="Schell T."/>
        </authorList>
    </citation>
    <scope>NUCLEOTIDE SEQUENCE</scope>
    <source>
        <strain evidence="8">M5</strain>
    </source>
</reference>
<evidence type="ECO:0000256" key="1">
    <source>
        <dbReference type="ARBA" id="ARBA00022723"/>
    </source>
</evidence>
<dbReference type="AlphaFoldDB" id="A0A8J2S2M9"/>
<dbReference type="GO" id="GO:0008270">
    <property type="term" value="F:zinc ion binding"/>
    <property type="evidence" value="ECO:0007669"/>
    <property type="project" value="UniProtKB-KW"/>
</dbReference>
<dbReference type="InterPro" id="IPR017907">
    <property type="entry name" value="Znf_RING_CS"/>
</dbReference>
<organism evidence="8 9">
    <name type="scientific">Daphnia galeata</name>
    <dbReference type="NCBI Taxonomy" id="27404"/>
    <lineage>
        <taxon>Eukaryota</taxon>
        <taxon>Metazoa</taxon>
        <taxon>Ecdysozoa</taxon>
        <taxon>Arthropoda</taxon>
        <taxon>Crustacea</taxon>
        <taxon>Branchiopoda</taxon>
        <taxon>Diplostraca</taxon>
        <taxon>Cladocera</taxon>
        <taxon>Anomopoda</taxon>
        <taxon>Daphniidae</taxon>
        <taxon>Daphnia</taxon>
    </lineage>
</organism>
<feature type="region of interest" description="Disordered" evidence="6">
    <location>
        <begin position="273"/>
        <end position="292"/>
    </location>
</feature>
<evidence type="ECO:0000256" key="4">
    <source>
        <dbReference type="PROSITE-ProRule" id="PRU00175"/>
    </source>
</evidence>
<keyword evidence="2 4" id="KW-0863">Zinc-finger</keyword>
<dbReference type="OrthoDB" id="1630758at2759"/>
<evidence type="ECO:0000256" key="6">
    <source>
        <dbReference type="SAM" id="MobiDB-lite"/>
    </source>
</evidence>
<feature type="domain" description="RING-type" evidence="7">
    <location>
        <begin position="500"/>
        <end position="543"/>
    </location>
</feature>
<dbReference type="PANTHER" id="PTHR25464">
    <property type="entry name" value="TRIPARTITE MOTIF-CONTAINING PROTEIN 2-LIKE PROTEIN"/>
    <property type="match status" value="1"/>
</dbReference>
<accession>A0A8J2S2M9</accession>
<dbReference type="EMBL" id="CAKKLH010000314">
    <property type="protein sequence ID" value="CAH0111633.1"/>
    <property type="molecule type" value="Genomic_DNA"/>
</dbReference>
<dbReference type="InterPro" id="IPR013083">
    <property type="entry name" value="Znf_RING/FYVE/PHD"/>
</dbReference>
<keyword evidence="1" id="KW-0479">Metal-binding</keyword>